<accession>A0AAF3FJW6</accession>
<evidence type="ECO:0000313" key="3">
    <source>
        <dbReference type="WBParaSite" id="MBELARI_LOCUS7256"/>
    </source>
</evidence>
<organism evidence="2 3">
    <name type="scientific">Mesorhabditis belari</name>
    <dbReference type="NCBI Taxonomy" id="2138241"/>
    <lineage>
        <taxon>Eukaryota</taxon>
        <taxon>Metazoa</taxon>
        <taxon>Ecdysozoa</taxon>
        <taxon>Nematoda</taxon>
        <taxon>Chromadorea</taxon>
        <taxon>Rhabditida</taxon>
        <taxon>Rhabditina</taxon>
        <taxon>Rhabditomorpha</taxon>
        <taxon>Rhabditoidea</taxon>
        <taxon>Rhabditidae</taxon>
        <taxon>Mesorhabditinae</taxon>
        <taxon>Mesorhabditis</taxon>
    </lineage>
</organism>
<dbReference type="Proteomes" id="UP000887575">
    <property type="component" value="Unassembled WGS sequence"/>
</dbReference>
<evidence type="ECO:0000313" key="2">
    <source>
        <dbReference type="Proteomes" id="UP000887575"/>
    </source>
</evidence>
<feature type="transmembrane region" description="Helical" evidence="1">
    <location>
        <begin position="50"/>
        <end position="72"/>
    </location>
</feature>
<protein>
    <recommendedName>
        <fullName evidence="4">Potassium channel domain-containing protein</fullName>
    </recommendedName>
</protein>
<keyword evidence="1" id="KW-0472">Membrane</keyword>
<sequence length="174" mass="20174">MAFPNASDLVLREIHFNQEFTYQNVALQFISCMLLINLRRMKFSADIGHTLSAVAPIFGTFLFVVIIAGYILMQENAWTFNESLRFSMGLFTGIGDIWSAPRSLMAKEITYWRCAYFCALMLWYSTGMSLILGSFFEIIVACKFASYRISELKKDELTYMKSLWKSRHELKYKA</sequence>
<dbReference type="AlphaFoldDB" id="A0AAF3FJW6"/>
<reference evidence="3" key="1">
    <citation type="submission" date="2024-02" db="UniProtKB">
        <authorList>
            <consortium name="WormBaseParasite"/>
        </authorList>
    </citation>
    <scope>IDENTIFICATION</scope>
</reference>
<evidence type="ECO:0000256" key="1">
    <source>
        <dbReference type="SAM" id="Phobius"/>
    </source>
</evidence>
<keyword evidence="1" id="KW-0812">Transmembrane</keyword>
<keyword evidence="1" id="KW-1133">Transmembrane helix</keyword>
<feature type="transmembrane region" description="Helical" evidence="1">
    <location>
        <begin position="113"/>
        <end position="136"/>
    </location>
</feature>
<dbReference type="WBParaSite" id="MBELARI_LOCUS7256">
    <property type="protein sequence ID" value="MBELARI_LOCUS7256"/>
    <property type="gene ID" value="MBELARI_LOCUS7256"/>
</dbReference>
<keyword evidence="2" id="KW-1185">Reference proteome</keyword>
<evidence type="ECO:0008006" key="4">
    <source>
        <dbReference type="Google" id="ProtNLM"/>
    </source>
</evidence>
<name>A0AAF3FJW6_9BILA</name>
<proteinExistence type="predicted"/>
<feature type="transmembrane region" description="Helical" evidence="1">
    <location>
        <begin position="20"/>
        <end position="38"/>
    </location>
</feature>